<dbReference type="AlphaFoldDB" id="A0A8S1J483"/>
<dbReference type="InterPro" id="IPR000719">
    <property type="entry name" value="Prot_kinase_dom"/>
</dbReference>
<dbReference type="EMBL" id="CAJHUC010001316">
    <property type="protein sequence ID" value="CAD7700656.1"/>
    <property type="molecule type" value="Genomic_DNA"/>
</dbReference>
<keyword evidence="4" id="KW-1185">Reference proteome</keyword>
<dbReference type="SUPFAM" id="SSF56112">
    <property type="entry name" value="Protein kinase-like (PK-like)"/>
    <property type="match status" value="1"/>
</dbReference>
<dbReference type="PROSITE" id="PS00108">
    <property type="entry name" value="PROTEIN_KINASE_ST"/>
    <property type="match status" value="1"/>
</dbReference>
<proteinExistence type="predicted"/>
<dbReference type="SMART" id="SM00220">
    <property type="entry name" value="S_TKc"/>
    <property type="match status" value="1"/>
</dbReference>
<name>A0A8S1J483_9CHLO</name>
<feature type="region of interest" description="Disordered" evidence="1">
    <location>
        <begin position="1"/>
        <end position="22"/>
    </location>
</feature>
<evidence type="ECO:0000313" key="3">
    <source>
        <dbReference type="EMBL" id="CAD7700656.1"/>
    </source>
</evidence>
<dbReference type="GO" id="GO:0004674">
    <property type="term" value="F:protein serine/threonine kinase activity"/>
    <property type="evidence" value="ECO:0007669"/>
    <property type="project" value="TreeGrafter"/>
</dbReference>
<feature type="domain" description="Protein kinase" evidence="2">
    <location>
        <begin position="556"/>
        <end position="846"/>
    </location>
</feature>
<accession>A0A8S1J483</accession>
<dbReference type="SUPFAM" id="SSF50978">
    <property type="entry name" value="WD40 repeat-like"/>
    <property type="match status" value="1"/>
</dbReference>
<dbReference type="GO" id="GO:0005524">
    <property type="term" value="F:ATP binding"/>
    <property type="evidence" value="ECO:0007669"/>
    <property type="project" value="InterPro"/>
</dbReference>
<gene>
    <name evidence="3" type="ORF">OSTQU699_LOCUS6015</name>
</gene>
<evidence type="ECO:0000313" key="4">
    <source>
        <dbReference type="Proteomes" id="UP000708148"/>
    </source>
</evidence>
<dbReference type="InterPro" id="IPR015943">
    <property type="entry name" value="WD40/YVTN_repeat-like_dom_sf"/>
</dbReference>
<feature type="compositionally biased region" description="Low complexity" evidence="1">
    <location>
        <begin position="1"/>
        <end position="15"/>
    </location>
</feature>
<dbReference type="InterPro" id="IPR036322">
    <property type="entry name" value="WD40_repeat_dom_sf"/>
</dbReference>
<feature type="compositionally biased region" description="Gly residues" evidence="1">
    <location>
        <begin position="951"/>
        <end position="961"/>
    </location>
</feature>
<dbReference type="InterPro" id="IPR051681">
    <property type="entry name" value="Ser/Thr_Kinases-Pseudokinases"/>
</dbReference>
<dbReference type="InterPro" id="IPR011009">
    <property type="entry name" value="Kinase-like_dom_sf"/>
</dbReference>
<comment type="caution">
    <text evidence="3">The sequence shown here is derived from an EMBL/GenBank/DDBJ whole genome shotgun (WGS) entry which is preliminary data.</text>
</comment>
<dbReference type="Proteomes" id="UP000708148">
    <property type="component" value="Unassembled WGS sequence"/>
</dbReference>
<dbReference type="Pfam" id="PF07714">
    <property type="entry name" value="PK_Tyr_Ser-Thr"/>
    <property type="match status" value="1"/>
</dbReference>
<dbReference type="Gene3D" id="1.10.510.10">
    <property type="entry name" value="Transferase(Phosphotransferase) domain 1"/>
    <property type="match status" value="1"/>
</dbReference>
<dbReference type="Gene3D" id="3.30.200.20">
    <property type="entry name" value="Phosphorylase Kinase, domain 1"/>
    <property type="match status" value="1"/>
</dbReference>
<organism evidence="3 4">
    <name type="scientific">Ostreobium quekettii</name>
    <dbReference type="NCBI Taxonomy" id="121088"/>
    <lineage>
        <taxon>Eukaryota</taxon>
        <taxon>Viridiplantae</taxon>
        <taxon>Chlorophyta</taxon>
        <taxon>core chlorophytes</taxon>
        <taxon>Ulvophyceae</taxon>
        <taxon>TCBD clade</taxon>
        <taxon>Bryopsidales</taxon>
        <taxon>Ostreobineae</taxon>
        <taxon>Ostreobiaceae</taxon>
        <taxon>Ostreobium</taxon>
    </lineage>
</organism>
<dbReference type="OrthoDB" id="4062651at2759"/>
<evidence type="ECO:0000256" key="1">
    <source>
        <dbReference type="SAM" id="MobiDB-lite"/>
    </source>
</evidence>
<dbReference type="InterPro" id="IPR008271">
    <property type="entry name" value="Ser/Thr_kinase_AS"/>
</dbReference>
<dbReference type="PROSITE" id="PS50011">
    <property type="entry name" value="PROTEIN_KINASE_DOM"/>
    <property type="match status" value="1"/>
</dbReference>
<sequence>MARGGAAGRRVASGDGDAGLGQYERRSGEYRAGQSGLASGMTSGGSISLSQRAQGRFLHSEDHIPGCRVVRDINQTCFSSSKDVNCMCFPAFTSKPIKTIMFAEQSRNMWWVEGGRFIIKDVSTSDSSKTPRKQLRRSVRCMAHCSISGSEYIWTGHRWGEVCVWDGLGRQVTKSLKAFRSCVRSICMVSPYVAWVGADSGNIRVIQLHLGDGEMPAELTADYTLAPSECPVGRLVSGSNYFKSGPLTRPTNQIDTVPEDGELTSSGTDPSKSSLRVCMQWTAARLLLLLAMVHYHNPVPGRMVNRSTGSYVGRLSEAMRNMQWHNRAHRSHIRCIFAKGGRVWSSGGRVWYLGTIKMWSENYILLGKFLCESRGPCSSFASVPWHRGQGGSADQDAQDWRLLTAHDSGKLLLWDPGLKSLQPLLEIEFRKSPIRSLVVWESMGLMCTAHRDGSVQMARLPTPQIRGLTSSTPVVDEDEIYPFVPRTIAEFPHPSGLRCAVGGHDCLFTVSDRGRILYWPREKLEANMGELRQSSMKRMIVNEVNESVRVVDREELTVGETIWEGDFATVKKGKYLAKDIIIKEANNKADSRKAMRALVKDAQILSTVRHPNIVNILAVCGDPPFVVMQYYEEGSLYDVLRRARADPRVMRRLTCEKRLGIAIAAGCGMHFLHSQRNQPILHRDLKSPNIFVDRDFVSACVGDFNLSKDSHHNLNQNLVSSARPSNPMWLAPEVAKGRDFTIAADVYSFGIILWELLTGRTPWDHLKPANGQRLNKENFYSKIRYELFQGGRPPVNRLPDGRLEDPPWGKFNQLNEYVALMQQCWEDEPMDRPPSFEAIVFRLEEIKREESAASRLKVLKLKEMPQVVKETEMVAEGVRGDGSGQGAGSPSGVKAVMTEETDAGVVDPPTATARDQAGDGIEGTEGPSAPLVAEPVGGDPPAEEGAAGEPTGVGGGGGGHESGNLDPAQDPSESSRSSKADKGMSQIMGVVPPLPASPFDMPANQQVAMGRPA</sequence>
<protein>
    <recommendedName>
        <fullName evidence="2">Protein kinase domain-containing protein</fullName>
    </recommendedName>
</protein>
<dbReference type="InterPro" id="IPR001245">
    <property type="entry name" value="Ser-Thr/Tyr_kinase_cat_dom"/>
</dbReference>
<evidence type="ECO:0000259" key="2">
    <source>
        <dbReference type="PROSITE" id="PS50011"/>
    </source>
</evidence>
<dbReference type="Gene3D" id="2.130.10.10">
    <property type="entry name" value="YVTN repeat-like/Quinoprotein amine dehydrogenase"/>
    <property type="match status" value="2"/>
</dbReference>
<dbReference type="PANTHER" id="PTHR44329">
    <property type="entry name" value="SERINE/THREONINE-PROTEIN KINASE TNNI3K-RELATED"/>
    <property type="match status" value="1"/>
</dbReference>
<feature type="region of interest" description="Disordered" evidence="1">
    <location>
        <begin position="901"/>
        <end position="1013"/>
    </location>
</feature>
<feature type="compositionally biased region" description="Low complexity" evidence="1">
    <location>
        <begin position="933"/>
        <end position="950"/>
    </location>
</feature>
<reference evidence="3" key="1">
    <citation type="submission" date="2020-12" db="EMBL/GenBank/DDBJ databases">
        <authorList>
            <person name="Iha C."/>
        </authorList>
    </citation>
    <scope>NUCLEOTIDE SEQUENCE</scope>
</reference>